<organism evidence="3 4">
    <name type="scientific">Streptomyces paromomycinus</name>
    <name type="common">Streptomyces rimosus subsp. paromomycinus</name>
    <dbReference type="NCBI Taxonomy" id="92743"/>
    <lineage>
        <taxon>Bacteria</taxon>
        <taxon>Bacillati</taxon>
        <taxon>Actinomycetota</taxon>
        <taxon>Actinomycetes</taxon>
        <taxon>Kitasatosporales</taxon>
        <taxon>Streptomycetaceae</taxon>
        <taxon>Streptomyces</taxon>
    </lineage>
</organism>
<feature type="transmembrane region" description="Helical" evidence="2">
    <location>
        <begin position="354"/>
        <end position="373"/>
    </location>
</feature>
<gene>
    <name evidence="3" type="ORF">GKJPGBOP_02097</name>
</gene>
<keyword evidence="2" id="KW-0472">Membrane</keyword>
<evidence type="ECO:0000313" key="3">
    <source>
        <dbReference type="EMBL" id="GCD42434.1"/>
    </source>
</evidence>
<evidence type="ECO:0000256" key="1">
    <source>
        <dbReference type="SAM" id="MobiDB-lite"/>
    </source>
</evidence>
<keyword evidence="4" id="KW-1185">Reference proteome</keyword>
<dbReference type="Proteomes" id="UP000286746">
    <property type="component" value="Unassembled WGS sequence"/>
</dbReference>
<feature type="transmembrane region" description="Helical" evidence="2">
    <location>
        <begin position="263"/>
        <end position="285"/>
    </location>
</feature>
<dbReference type="EMBL" id="BHZD01000001">
    <property type="protein sequence ID" value="GCD42434.1"/>
    <property type="molecule type" value="Genomic_DNA"/>
</dbReference>
<name>A0A401VZC6_STREY</name>
<keyword evidence="2" id="KW-0812">Transmembrane</keyword>
<dbReference type="InterPro" id="IPR021235">
    <property type="entry name" value="DUF2637"/>
</dbReference>
<feature type="region of interest" description="Disordered" evidence="1">
    <location>
        <begin position="1"/>
        <end position="47"/>
    </location>
</feature>
<accession>A0A401VZC6</accession>
<feature type="transmembrane region" description="Helical" evidence="2">
    <location>
        <begin position="329"/>
        <end position="348"/>
    </location>
</feature>
<evidence type="ECO:0000313" key="4">
    <source>
        <dbReference type="Proteomes" id="UP000286746"/>
    </source>
</evidence>
<feature type="compositionally biased region" description="Basic residues" evidence="1">
    <location>
        <begin position="37"/>
        <end position="47"/>
    </location>
</feature>
<evidence type="ECO:0000256" key="2">
    <source>
        <dbReference type="SAM" id="Phobius"/>
    </source>
</evidence>
<protein>
    <submittedName>
        <fullName evidence="3">DUF2637 domain-containing protein</fullName>
    </submittedName>
</protein>
<keyword evidence="2" id="KW-1133">Transmembrane helix</keyword>
<proteinExistence type="predicted"/>
<reference evidence="3 4" key="1">
    <citation type="submission" date="2018-11" db="EMBL/GenBank/DDBJ databases">
        <title>Whole genome sequence of Streptomyces paromomycinus NBRC 15454(T).</title>
        <authorList>
            <person name="Komaki H."/>
            <person name="Tamura T."/>
        </authorList>
    </citation>
    <scope>NUCLEOTIDE SEQUENCE [LARGE SCALE GENOMIC DNA]</scope>
    <source>
        <strain evidence="3 4">NBRC 15454</strain>
    </source>
</reference>
<dbReference type="AlphaFoldDB" id="A0A401VZC6"/>
<sequence>MNDTPRVPVPPGTGRHRLPRQSTEEPVAFPGGIPYPHHPHHLHHPHHPYHPRDGYLGREMADDGWDAAVVEELGHELAELWDTTAEQPPVAGGPAAVFPAGDPVFPAAEAVFAAGDAGFPVGDVGFPGAESVFHPGTSFPDTEESFRSPGAVFRTDDIAYHLDPDDAVGYRSDPDDAVGYRSDPDDDFAYRSDDGVAHRPGGVVHHPGMAVFHAVSAECSADEAAFGPADPADRAAPVSGAPADNAAGPVGWSWRRLLSASSVLMTAVIAIAVAALGAVASYPSLRAIADGVAPSGIAGLWPLLIYGPWVVATLSILRARAYRRRTLHSWAVVIFFAAVATLLCIAKVHPSPAGIAVAGLPPLTVLLCFHQFVRQLDLATAPPPAARHAQSNRGQHRHRSAG</sequence>
<dbReference type="Pfam" id="PF10935">
    <property type="entry name" value="DUF2637"/>
    <property type="match status" value="1"/>
</dbReference>
<comment type="caution">
    <text evidence="3">The sequence shown here is derived from an EMBL/GenBank/DDBJ whole genome shotgun (WGS) entry which is preliminary data.</text>
</comment>
<feature type="transmembrane region" description="Helical" evidence="2">
    <location>
        <begin position="297"/>
        <end position="317"/>
    </location>
</feature>